<dbReference type="Proteomes" id="UP000634136">
    <property type="component" value="Unassembled WGS sequence"/>
</dbReference>
<evidence type="ECO:0000313" key="2">
    <source>
        <dbReference type="Proteomes" id="UP000634136"/>
    </source>
</evidence>
<comment type="caution">
    <text evidence="1">The sequence shown here is derived from an EMBL/GenBank/DDBJ whole genome shotgun (WGS) entry which is preliminary data.</text>
</comment>
<organism evidence="1 2">
    <name type="scientific">Senna tora</name>
    <dbReference type="NCBI Taxonomy" id="362788"/>
    <lineage>
        <taxon>Eukaryota</taxon>
        <taxon>Viridiplantae</taxon>
        <taxon>Streptophyta</taxon>
        <taxon>Embryophyta</taxon>
        <taxon>Tracheophyta</taxon>
        <taxon>Spermatophyta</taxon>
        <taxon>Magnoliopsida</taxon>
        <taxon>eudicotyledons</taxon>
        <taxon>Gunneridae</taxon>
        <taxon>Pentapetalae</taxon>
        <taxon>rosids</taxon>
        <taxon>fabids</taxon>
        <taxon>Fabales</taxon>
        <taxon>Fabaceae</taxon>
        <taxon>Caesalpinioideae</taxon>
        <taxon>Cassia clade</taxon>
        <taxon>Senna</taxon>
    </lineage>
</organism>
<dbReference type="EMBL" id="JAAIUW010000008">
    <property type="protein sequence ID" value="KAF7821444.1"/>
    <property type="molecule type" value="Genomic_DNA"/>
</dbReference>
<evidence type="ECO:0000313" key="1">
    <source>
        <dbReference type="EMBL" id="KAF7821444.1"/>
    </source>
</evidence>
<name>A0A834TPW0_9FABA</name>
<protein>
    <submittedName>
        <fullName evidence="1">Uncharacterized protein</fullName>
    </submittedName>
</protein>
<reference evidence="1" key="1">
    <citation type="submission" date="2020-09" db="EMBL/GenBank/DDBJ databases">
        <title>Genome-Enabled Discovery of Anthraquinone Biosynthesis in Senna tora.</title>
        <authorList>
            <person name="Kang S.-H."/>
            <person name="Pandey R.P."/>
            <person name="Lee C.-M."/>
            <person name="Sim J.-S."/>
            <person name="Jeong J.-T."/>
            <person name="Choi B.-S."/>
            <person name="Jung M."/>
            <person name="Ginzburg D."/>
            <person name="Zhao K."/>
            <person name="Won S.Y."/>
            <person name="Oh T.-J."/>
            <person name="Yu Y."/>
            <person name="Kim N.-H."/>
            <person name="Lee O.R."/>
            <person name="Lee T.-H."/>
            <person name="Bashyal P."/>
            <person name="Kim T.-S."/>
            <person name="Lee W.-H."/>
            <person name="Kawkins C."/>
            <person name="Kim C.-K."/>
            <person name="Kim J.S."/>
            <person name="Ahn B.O."/>
            <person name="Rhee S.Y."/>
            <person name="Sohng J.K."/>
        </authorList>
    </citation>
    <scope>NUCLEOTIDE SEQUENCE</scope>
    <source>
        <tissue evidence="1">Leaf</tissue>
    </source>
</reference>
<proteinExistence type="predicted"/>
<keyword evidence="2" id="KW-1185">Reference proteome</keyword>
<accession>A0A834TPW0</accession>
<sequence>MGLVITRKVGQDRTKHKKYMFKRLVAQVSQTDYFALYLVNRVDLKLELGL</sequence>
<gene>
    <name evidence="1" type="ORF">G2W53_026899</name>
</gene>
<dbReference type="AlphaFoldDB" id="A0A834TPW0"/>